<organism evidence="1 2">
    <name type="scientific">Desulfurobacterium atlanticum</name>
    <dbReference type="NCBI Taxonomy" id="240169"/>
    <lineage>
        <taxon>Bacteria</taxon>
        <taxon>Pseudomonadati</taxon>
        <taxon>Aquificota</taxon>
        <taxon>Aquificia</taxon>
        <taxon>Desulfurobacteriales</taxon>
        <taxon>Desulfurobacteriaceae</taxon>
        <taxon>Desulfurobacterium</taxon>
    </lineage>
</organism>
<evidence type="ECO:0000313" key="2">
    <source>
        <dbReference type="Proteomes" id="UP000198405"/>
    </source>
</evidence>
<proteinExistence type="predicted"/>
<dbReference type="Proteomes" id="UP000198405">
    <property type="component" value="Unassembled WGS sequence"/>
</dbReference>
<sequence>MIRHKTITLTSNGEKEIISTTKTAEIIEVRLYAEPSTSQIANDFPLCDVPFRLTIKANGIPVIVFESDDKPLAYRKLHFPEKFTGTLTAELTASADITAKVETIIKE</sequence>
<evidence type="ECO:0000313" key="1">
    <source>
        <dbReference type="EMBL" id="SNR83393.1"/>
    </source>
</evidence>
<protein>
    <submittedName>
        <fullName evidence="1">Uncharacterized protein</fullName>
    </submittedName>
</protein>
<accession>A0A238ZL43</accession>
<dbReference type="EMBL" id="FZOB01000009">
    <property type="protein sequence ID" value="SNR83393.1"/>
    <property type="molecule type" value="Genomic_DNA"/>
</dbReference>
<dbReference type="RefSeq" id="WP_089323325.1">
    <property type="nucleotide sequence ID" value="NZ_FZOB01000009.1"/>
</dbReference>
<keyword evidence="2" id="KW-1185">Reference proteome</keyword>
<name>A0A238ZL43_9BACT</name>
<gene>
    <name evidence="1" type="ORF">SAMN06265340_10922</name>
</gene>
<reference evidence="2" key="1">
    <citation type="submission" date="2017-06" db="EMBL/GenBank/DDBJ databases">
        <authorList>
            <person name="Varghese N."/>
            <person name="Submissions S."/>
        </authorList>
    </citation>
    <scope>NUCLEOTIDE SEQUENCE [LARGE SCALE GENOMIC DNA]</scope>
    <source>
        <strain evidence="2">DSM 15668</strain>
    </source>
</reference>
<dbReference type="AlphaFoldDB" id="A0A238ZL43"/>